<evidence type="ECO:0000256" key="3">
    <source>
        <dbReference type="ARBA" id="ARBA00023163"/>
    </source>
</evidence>
<organism evidence="6 7">
    <name type="scientific">Streptomyces hydrogenans</name>
    <dbReference type="NCBI Taxonomy" id="1873719"/>
    <lineage>
        <taxon>Bacteria</taxon>
        <taxon>Bacillati</taxon>
        <taxon>Actinomycetota</taxon>
        <taxon>Actinomycetes</taxon>
        <taxon>Kitasatosporales</taxon>
        <taxon>Streptomycetaceae</taxon>
        <taxon>Streptomyces</taxon>
    </lineage>
</organism>
<dbReference type="InterPro" id="IPR051677">
    <property type="entry name" value="AfsR-DnrI-RedD_regulator"/>
</dbReference>
<dbReference type="InterPro" id="IPR027417">
    <property type="entry name" value="P-loop_NTPase"/>
</dbReference>
<dbReference type="SUPFAM" id="SSF48452">
    <property type="entry name" value="TPR-like"/>
    <property type="match status" value="3"/>
</dbReference>
<reference evidence="6" key="1">
    <citation type="submission" date="2024-05" db="EMBL/GenBank/DDBJ databases">
        <title>Whole genome shotgun sequence of Streptomyces hydrogenans NBRC 13475.</title>
        <authorList>
            <person name="Komaki H."/>
            <person name="Tamura T."/>
        </authorList>
    </citation>
    <scope>NUCLEOTIDE SEQUENCE</scope>
    <source>
        <strain evidence="6">NBRC 13475</strain>
    </source>
</reference>
<feature type="compositionally biased region" description="Low complexity" evidence="4">
    <location>
        <begin position="1029"/>
        <end position="1038"/>
    </location>
</feature>
<feature type="compositionally biased region" description="Pro residues" evidence="4">
    <location>
        <begin position="255"/>
        <end position="272"/>
    </location>
</feature>
<keyword evidence="3" id="KW-0804">Transcription</keyword>
<dbReference type="Gene3D" id="1.25.40.10">
    <property type="entry name" value="Tetratricopeptide repeat domain"/>
    <property type="match status" value="2"/>
</dbReference>
<dbReference type="InterPro" id="IPR002182">
    <property type="entry name" value="NB-ARC"/>
</dbReference>
<dbReference type="CDD" id="cd15831">
    <property type="entry name" value="BTAD"/>
    <property type="match status" value="1"/>
</dbReference>
<accession>A0ABQ3PIL8</accession>
<feature type="region of interest" description="Disordered" evidence="4">
    <location>
        <begin position="1017"/>
        <end position="1038"/>
    </location>
</feature>
<dbReference type="Gene3D" id="3.40.50.300">
    <property type="entry name" value="P-loop containing nucleotide triphosphate hydrolases"/>
    <property type="match status" value="1"/>
</dbReference>
<dbReference type="PANTHER" id="PTHR35807:SF1">
    <property type="entry name" value="TRANSCRIPTIONAL REGULATOR REDD"/>
    <property type="match status" value="1"/>
</dbReference>
<keyword evidence="1" id="KW-0902">Two-component regulatory system</keyword>
<gene>
    <name evidence="6" type="ORF">Shyd_62290</name>
</gene>
<evidence type="ECO:0000313" key="6">
    <source>
        <dbReference type="EMBL" id="GHI24858.1"/>
    </source>
</evidence>
<evidence type="ECO:0000256" key="2">
    <source>
        <dbReference type="ARBA" id="ARBA00023015"/>
    </source>
</evidence>
<feature type="domain" description="Bacterial transcriptional activator" evidence="5">
    <location>
        <begin position="98"/>
        <end position="244"/>
    </location>
</feature>
<dbReference type="SUPFAM" id="SSF52540">
    <property type="entry name" value="P-loop containing nucleoside triphosphate hydrolases"/>
    <property type="match status" value="1"/>
</dbReference>
<dbReference type="PRINTS" id="PR00364">
    <property type="entry name" value="DISEASERSIST"/>
</dbReference>
<evidence type="ECO:0000256" key="4">
    <source>
        <dbReference type="SAM" id="MobiDB-lite"/>
    </source>
</evidence>
<name>A0ABQ3PIL8_9ACTN</name>
<dbReference type="RefSeq" id="WP_226652436.1">
    <property type="nucleotide sequence ID" value="NZ_BNDW01000068.1"/>
</dbReference>
<protein>
    <recommendedName>
        <fullName evidence="5">Bacterial transcriptional activator domain-containing protein</fullName>
    </recommendedName>
</protein>
<dbReference type="Pfam" id="PF00931">
    <property type="entry name" value="NB-ARC"/>
    <property type="match status" value="1"/>
</dbReference>
<dbReference type="SUPFAM" id="SSF46894">
    <property type="entry name" value="C-terminal effector domain of the bipartite response regulators"/>
    <property type="match status" value="1"/>
</dbReference>
<dbReference type="InterPro" id="IPR005158">
    <property type="entry name" value="BTAD"/>
</dbReference>
<dbReference type="EMBL" id="BNDW01000068">
    <property type="protein sequence ID" value="GHI24858.1"/>
    <property type="molecule type" value="Genomic_DNA"/>
</dbReference>
<evidence type="ECO:0000259" key="5">
    <source>
        <dbReference type="SMART" id="SM01043"/>
    </source>
</evidence>
<proteinExistence type="predicted"/>
<keyword evidence="2" id="KW-0805">Transcription regulation</keyword>
<keyword evidence="7" id="KW-1185">Reference proteome</keyword>
<dbReference type="Pfam" id="PF03704">
    <property type="entry name" value="BTAD"/>
    <property type="match status" value="1"/>
</dbReference>
<dbReference type="InterPro" id="IPR036388">
    <property type="entry name" value="WH-like_DNA-bd_sf"/>
</dbReference>
<dbReference type="InterPro" id="IPR016032">
    <property type="entry name" value="Sig_transdc_resp-reg_C-effctor"/>
</dbReference>
<sequence>MRFRLLGPLEVAGPGGPALITAERQRVVLAVLLLEPNRIVPTDRLVDAVWGVAPPPTARAQIQICVSMVRASMAKVGLDEVIRTRSPGYLAHVGDDELDLQVFERAAAAGRTAAEEGRFDEAAAAFETALGLWRGSACFGGGITSTLLQAPAARLDEQRLAVVEQWVDARLALGLHQQLVARLIDLVMRNPLRERLRAQLMVALSRSGRQAEALEVYRRGRRELIDELGIEPGEELRRLQEAILAGRLDGATRPPGAPAPAPAASPAPAPVSVPAPASVPVPAPAPGPAAAPEGPAPAAAFVEPPAVPRLLPGAIADFTGRDELLARLRAGLEEAAETPYALRIVAITGKGGVGKTTLAVHLGHSLANRFPDGQMFAKLRGPSAQPILPTRILERFLRSLGIPGPAVPSSIEERAELFRNLVADRRMLIVLDDAIDEEQVRWLLPGSSNCPVLITSRSRLAGLEGTSSVRIDVFSTEQALQLLSRILGDDRIHSEMSSALLLIKQCGNLALALRIVAARLAARPHWPLSKMVARLGDETQRLDELTHGGVGVRAGLAMAYQGLPPDAQRLFRRLSMLEAAEFAGWVAAPLLDVAATEAEDTLEFLVDAQLVDVEVVKGSRPRYRLHDLVRVYSQECLAEHESTVERAAVLGRVLSTWLFLVEEAHRRAYGGDHTLIHGQAPRLPLEQPVIDRELADPIQWFEDERASLITAVRQAAGAGLDELCWDLALTLVTLFEMYGYFDDWRTTHEIALAVTQHNDNRRGRAAMLYSLGTLHMFQYELDEAHGRLGLAGELFRRVGDLHGEGLALRNLAFVDRIQGRLDEAMTGYEKALAMLREVNDSTAEAHVLSNMAQIHLDRGLIAEGKRTMADGLAAVERSGNRRVRAQILCRLGEANLQIGEVTEAEYAFTRALETVRSVGDPVGECYVLRGLAIVRWRQGSHDAAYEMLEQAMAIATRAHEYLAIGRIRLSLGEVAADRGRHACAREHFAAALEIFERMRATRWREQTLRLMDEVGAAPGSGEAADDDAAAAYARASSG</sequence>
<comment type="caution">
    <text evidence="6">The sequence shown here is derived from an EMBL/GenBank/DDBJ whole genome shotgun (WGS) entry which is preliminary data.</text>
</comment>
<dbReference type="Gene3D" id="1.10.10.10">
    <property type="entry name" value="Winged helix-like DNA-binding domain superfamily/Winged helix DNA-binding domain"/>
    <property type="match status" value="2"/>
</dbReference>
<dbReference type="InterPro" id="IPR011990">
    <property type="entry name" value="TPR-like_helical_dom_sf"/>
</dbReference>
<dbReference type="PANTHER" id="PTHR35807">
    <property type="entry name" value="TRANSCRIPTIONAL REGULATOR REDD-RELATED"/>
    <property type="match status" value="1"/>
</dbReference>
<dbReference type="InterPro" id="IPR019734">
    <property type="entry name" value="TPR_rpt"/>
</dbReference>
<dbReference type="Pfam" id="PF13424">
    <property type="entry name" value="TPR_12"/>
    <property type="match status" value="1"/>
</dbReference>
<dbReference type="Proteomes" id="UP001052739">
    <property type="component" value="Unassembled WGS sequence"/>
</dbReference>
<feature type="region of interest" description="Disordered" evidence="4">
    <location>
        <begin position="249"/>
        <end position="272"/>
    </location>
</feature>
<dbReference type="SMART" id="SM00028">
    <property type="entry name" value="TPR"/>
    <property type="match status" value="5"/>
</dbReference>
<evidence type="ECO:0000313" key="7">
    <source>
        <dbReference type="Proteomes" id="UP001052739"/>
    </source>
</evidence>
<evidence type="ECO:0000256" key="1">
    <source>
        <dbReference type="ARBA" id="ARBA00023012"/>
    </source>
</evidence>
<dbReference type="SMART" id="SM01043">
    <property type="entry name" value="BTAD"/>
    <property type="match status" value="1"/>
</dbReference>